<organism evidence="10 11">
    <name type="scientific">Paenibacillus agilis</name>
    <dbReference type="NCBI Taxonomy" id="3020863"/>
    <lineage>
        <taxon>Bacteria</taxon>
        <taxon>Bacillati</taxon>
        <taxon>Bacillota</taxon>
        <taxon>Bacilli</taxon>
        <taxon>Bacillales</taxon>
        <taxon>Paenibacillaceae</taxon>
        <taxon>Paenibacillus</taxon>
    </lineage>
</organism>
<dbReference type="PANTHER" id="PTHR34390:SF1">
    <property type="entry name" value="SUCCINATE TRANSPORTER SUBUNIT YJJB-RELATED"/>
    <property type="match status" value="1"/>
</dbReference>
<dbReference type="Pfam" id="PF12821">
    <property type="entry name" value="ThrE_2"/>
    <property type="match status" value="1"/>
</dbReference>
<evidence type="ECO:0000313" key="11">
    <source>
        <dbReference type="Proteomes" id="UP000318102"/>
    </source>
</evidence>
<accession>A0A559IPT2</accession>
<feature type="transmembrane region" description="Helical" evidence="8">
    <location>
        <begin position="116"/>
        <end position="138"/>
    </location>
</feature>
<name>A0A559IPT2_9BACL</name>
<feature type="transmembrane region" description="Helical" evidence="8">
    <location>
        <begin position="6"/>
        <end position="23"/>
    </location>
</feature>
<dbReference type="GO" id="GO:0005886">
    <property type="term" value="C:plasma membrane"/>
    <property type="evidence" value="ECO:0007669"/>
    <property type="project" value="UniProtKB-SubCell"/>
</dbReference>
<dbReference type="GO" id="GO:0015744">
    <property type="term" value="P:succinate transport"/>
    <property type="evidence" value="ECO:0007669"/>
    <property type="project" value="TreeGrafter"/>
</dbReference>
<evidence type="ECO:0000256" key="8">
    <source>
        <dbReference type="SAM" id="Phobius"/>
    </source>
</evidence>
<comment type="similarity">
    <text evidence="7">Belongs to the ThrE exporter (TC 2.A.79) family.</text>
</comment>
<evidence type="ECO:0000256" key="3">
    <source>
        <dbReference type="ARBA" id="ARBA00022519"/>
    </source>
</evidence>
<dbReference type="InterPro" id="IPR050539">
    <property type="entry name" value="ThrE_Dicarb/AminoAcid_Exp"/>
</dbReference>
<dbReference type="EMBL" id="VNJK01000002">
    <property type="protein sequence ID" value="TVX89657.1"/>
    <property type="molecule type" value="Genomic_DNA"/>
</dbReference>
<keyword evidence="5 8" id="KW-1133">Transmembrane helix</keyword>
<sequence>MLIEHLITSFISSAGFGIIFNVPRKTLLQCGFVGMAGWCVYITLSLFMGIDVIPATLAAAFLVAVVSQLFARMYKVPIIVYSVAGIIPLVPGGMAYDAMRKMVENNYTLAIELTIKAFMLSGSIAIGLVFSEVVNQIITKYQARARY</sequence>
<keyword evidence="3" id="KW-0997">Cell inner membrane</keyword>
<evidence type="ECO:0000256" key="5">
    <source>
        <dbReference type="ARBA" id="ARBA00022989"/>
    </source>
</evidence>
<reference evidence="10 11" key="1">
    <citation type="submission" date="2019-07" db="EMBL/GenBank/DDBJ databases">
        <authorList>
            <person name="Kim J."/>
        </authorList>
    </citation>
    <scope>NUCLEOTIDE SEQUENCE [LARGE SCALE GENOMIC DNA]</scope>
    <source>
        <strain evidence="10 11">N4</strain>
    </source>
</reference>
<keyword evidence="4 8" id="KW-0812">Transmembrane</keyword>
<evidence type="ECO:0000256" key="1">
    <source>
        <dbReference type="ARBA" id="ARBA00004651"/>
    </source>
</evidence>
<keyword evidence="2" id="KW-1003">Cell membrane</keyword>
<feature type="transmembrane region" description="Helical" evidence="8">
    <location>
        <begin position="30"/>
        <end position="47"/>
    </location>
</feature>
<evidence type="ECO:0000313" key="10">
    <source>
        <dbReference type="EMBL" id="TVX89657.1"/>
    </source>
</evidence>
<evidence type="ECO:0000256" key="4">
    <source>
        <dbReference type="ARBA" id="ARBA00022692"/>
    </source>
</evidence>
<feature type="transmembrane region" description="Helical" evidence="8">
    <location>
        <begin position="78"/>
        <end position="96"/>
    </location>
</feature>
<protein>
    <submittedName>
        <fullName evidence="10">Threonine/serine exporter</fullName>
    </submittedName>
</protein>
<dbReference type="Proteomes" id="UP000318102">
    <property type="component" value="Unassembled WGS sequence"/>
</dbReference>
<dbReference type="PANTHER" id="PTHR34390">
    <property type="entry name" value="UPF0442 PROTEIN YJJB-RELATED"/>
    <property type="match status" value="1"/>
</dbReference>
<feature type="domain" description="Threonine/Serine exporter ThrE" evidence="9">
    <location>
        <begin position="6"/>
        <end position="134"/>
    </location>
</feature>
<gene>
    <name evidence="10" type="ORF">FPZ44_18000</name>
</gene>
<feature type="transmembrane region" description="Helical" evidence="8">
    <location>
        <begin position="53"/>
        <end position="71"/>
    </location>
</feature>
<dbReference type="InterPro" id="IPR024528">
    <property type="entry name" value="ThrE_2"/>
</dbReference>
<evidence type="ECO:0000256" key="2">
    <source>
        <dbReference type="ARBA" id="ARBA00022475"/>
    </source>
</evidence>
<comment type="subcellular location">
    <subcellularLocation>
        <location evidence="1">Cell membrane</location>
        <topology evidence="1">Multi-pass membrane protein</topology>
    </subcellularLocation>
</comment>
<comment type="caution">
    <text evidence="10">The sequence shown here is derived from an EMBL/GenBank/DDBJ whole genome shotgun (WGS) entry which is preliminary data.</text>
</comment>
<keyword evidence="11" id="KW-1185">Reference proteome</keyword>
<dbReference type="AlphaFoldDB" id="A0A559IPT2"/>
<proteinExistence type="inferred from homology"/>
<evidence type="ECO:0000259" key="9">
    <source>
        <dbReference type="Pfam" id="PF12821"/>
    </source>
</evidence>
<evidence type="ECO:0000256" key="7">
    <source>
        <dbReference type="ARBA" id="ARBA00034125"/>
    </source>
</evidence>
<evidence type="ECO:0000256" key="6">
    <source>
        <dbReference type="ARBA" id="ARBA00023136"/>
    </source>
</evidence>
<dbReference type="RefSeq" id="WP_144992354.1">
    <property type="nucleotide sequence ID" value="NZ_VNJK01000002.1"/>
</dbReference>
<dbReference type="OrthoDB" id="9810047at2"/>
<keyword evidence="6 8" id="KW-0472">Membrane</keyword>